<dbReference type="AlphaFoldDB" id="V4A170"/>
<name>V4A170_LOTGI</name>
<evidence type="ECO:0000313" key="3">
    <source>
        <dbReference type="Proteomes" id="UP000030746"/>
    </source>
</evidence>
<dbReference type="RefSeq" id="XP_009061991.1">
    <property type="nucleotide sequence ID" value="XM_009063743.1"/>
</dbReference>
<dbReference type="CTD" id="20236309"/>
<dbReference type="EMBL" id="KB202953">
    <property type="protein sequence ID" value="ESO87036.1"/>
    <property type="molecule type" value="Genomic_DNA"/>
</dbReference>
<evidence type="ECO:0000313" key="2">
    <source>
        <dbReference type="EMBL" id="ESO87036.1"/>
    </source>
</evidence>
<dbReference type="Proteomes" id="UP000030746">
    <property type="component" value="Unassembled WGS sequence"/>
</dbReference>
<sequence length="363" mass="37208">MVTSIVTLISCLLAGAVLSEDATAQTDVAAAVKFVINTLEDDQFDAVTTKEVDRQKRSAVHGGSGGVLGRFGAGQRQNPYDSGAYSSGCGSTPSAGVVFMRCFTPGPGSFQGPAYERNYYRQGNYGDCLNYFNSLPLRNVAPIGDGYTGTLNGPDNRAYQVDACQRCFGGNSGISVRGTDRPYNHLKRNFIFRVNLGVQRAYDGYNGYGRENAGLYGYNGAPVSSYGNPCVGSGCGSGSRDRIGNGERFNNPCFGDGCGGYSGGIADGRGGFAGPCVGNGCGGSNGVIYPALSASLNPGLGQHGDGCVGAGCGVINRGLGGRISSSGCTGTRCHELGRIVGSAIGSAQRGFVDDNGCTSSGVC</sequence>
<feature type="chain" id="PRO_5004716774" evidence="1">
    <location>
        <begin position="20"/>
        <end position="363"/>
    </location>
</feature>
<keyword evidence="1" id="KW-0732">Signal</keyword>
<gene>
    <name evidence="2" type="ORF">LOTGIDRAFT_154520</name>
</gene>
<protein>
    <submittedName>
        <fullName evidence="2">Uncharacterized protein</fullName>
    </submittedName>
</protein>
<dbReference type="GeneID" id="20236309"/>
<keyword evidence="3" id="KW-1185">Reference proteome</keyword>
<proteinExistence type="predicted"/>
<organism evidence="2 3">
    <name type="scientific">Lottia gigantea</name>
    <name type="common">Giant owl limpet</name>
    <dbReference type="NCBI Taxonomy" id="225164"/>
    <lineage>
        <taxon>Eukaryota</taxon>
        <taxon>Metazoa</taxon>
        <taxon>Spiralia</taxon>
        <taxon>Lophotrochozoa</taxon>
        <taxon>Mollusca</taxon>
        <taxon>Gastropoda</taxon>
        <taxon>Patellogastropoda</taxon>
        <taxon>Lottioidea</taxon>
        <taxon>Lottiidae</taxon>
        <taxon>Lottia</taxon>
    </lineage>
</organism>
<evidence type="ECO:0000256" key="1">
    <source>
        <dbReference type="SAM" id="SignalP"/>
    </source>
</evidence>
<accession>V4A170</accession>
<reference evidence="2 3" key="1">
    <citation type="journal article" date="2013" name="Nature">
        <title>Insights into bilaterian evolution from three spiralian genomes.</title>
        <authorList>
            <person name="Simakov O."/>
            <person name="Marletaz F."/>
            <person name="Cho S.J."/>
            <person name="Edsinger-Gonzales E."/>
            <person name="Havlak P."/>
            <person name="Hellsten U."/>
            <person name="Kuo D.H."/>
            <person name="Larsson T."/>
            <person name="Lv J."/>
            <person name="Arendt D."/>
            <person name="Savage R."/>
            <person name="Osoegawa K."/>
            <person name="de Jong P."/>
            <person name="Grimwood J."/>
            <person name="Chapman J.A."/>
            <person name="Shapiro H."/>
            <person name="Aerts A."/>
            <person name="Otillar R.P."/>
            <person name="Terry A.Y."/>
            <person name="Boore J.L."/>
            <person name="Grigoriev I.V."/>
            <person name="Lindberg D.R."/>
            <person name="Seaver E.C."/>
            <person name="Weisblat D.A."/>
            <person name="Putnam N.H."/>
            <person name="Rokhsar D.S."/>
        </authorList>
    </citation>
    <scope>NUCLEOTIDE SEQUENCE [LARGE SCALE GENOMIC DNA]</scope>
</reference>
<dbReference type="KEGG" id="lgi:LOTGIDRAFT_154520"/>
<dbReference type="HOGENOM" id="CLU_065243_0_0_1"/>
<feature type="signal peptide" evidence="1">
    <location>
        <begin position="1"/>
        <end position="19"/>
    </location>
</feature>